<feature type="region of interest" description="Disordered" evidence="1">
    <location>
        <begin position="52"/>
        <end position="77"/>
    </location>
</feature>
<dbReference type="RefSeq" id="WP_271920753.1">
    <property type="nucleotide sequence ID" value="NZ_JAQNDO010000001.1"/>
</dbReference>
<accession>A0ABT5EU64</accession>
<comment type="caution">
    <text evidence="2">The sequence shown here is derived from an EMBL/GenBank/DDBJ whole genome shotgun (WGS) entry which is preliminary data.</text>
</comment>
<gene>
    <name evidence="2" type="ORF">POL67_23620</name>
</gene>
<evidence type="ECO:0000256" key="1">
    <source>
        <dbReference type="SAM" id="MobiDB-lite"/>
    </source>
</evidence>
<organism evidence="2 3">
    <name type="scientific">Polyangium mundeleinium</name>
    <dbReference type="NCBI Taxonomy" id="2995306"/>
    <lineage>
        <taxon>Bacteria</taxon>
        <taxon>Pseudomonadati</taxon>
        <taxon>Myxococcota</taxon>
        <taxon>Polyangia</taxon>
        <taxon>Polyangiales</taxon>
        <taxon>Polyangiaceae</taxon>
        <taxon>Polyangium</taxon>
    </lineage>
</organism>
<evidence type="ECO:0000313" key="3">
    <source>
        <dbReference type="Proteomes" id="UP001221411"/>
    </source>
</evidence>
<evidence type="ECO:0008006" key="4">
    <source>
        <dbReference type="Google" id="ProtNLM"/>
    </source>
</evidence>
<name>A0ABT5EU64_9BACT</name>
<dbReference type="EMBL" id="JAQNDO010000001">
    <property type="protein sequence ID" value="MDC0744340.1"/>
    <property type="molecule type" value="Genomic_DNA"/>
</dbReference>
<sequence length="195" mass="21251">MRTLTVALVLGLCAGCADRNQLRAKYAGEAEENLKNAVARAYEAGYLTPFEVPSREELPPGMRPPDPSTEAPESERRALPRAGWLEQRGRGAPVRFYGEGCMVGDHCGCDAAQTHFFGKASNGMVVVLVPQPEMEIRTLNGPESECDRGCGAQAPPTPWRVYELPVTELDLVSAVVVPFKMTRVTVHCETQNPIP</sequence>
<proteinExistence type="predicted"/>
<keyword evidence="3" id="KW-1185">Reference proteome</keyword>
<dbReference type="Proteomes" id="UP001221411">
    <property type="component" value="Unassembled WGS sequence"/>
</dbReference>
<protein>
    <recommendedName>
        <fullName evidence="4">Lipoprotein</fullName>
    </recommendedName>
</protein>
<reference evidence="2 3" key="1">
    <citation type="submission" date="2022-11" db="EMBL/GenBank/DDBJ databases">
        <title>Minimal conservation of predation-associated metabolite biosynthetic gene clusters underscores biosynthetic potential of Myxococcota including descriptions for ten novel species: Archangium lansinium sp. nov., Myxococcus landrumus sp. nov., Nannocystis bai.</title>
        <authorList>
            <person name="Ahearne A."/>
            <person name="Stevens C."/>
            <person name="Dowd S."/>
        </authorList>
    </citation>
    <scope>NUCLEOTIDE SEQUENCE [LARGE SCALE GENOMIC DNA]</scope>
    <source>
        <strain evidence="2 3">RJM3</strain>
    </source>
</reference>
<evidence type="ECO:0000313" key="2">
    <source>
        <dbReference type="EMBL" id="MDC0744340.1"/>
    </source>
</evidence>